<dbReference type="PIRSF" id="PIRSF010372">
    <property type="entry name" value="PaiB"/>
    <property type="match status" value="1"/>
</dbReference>
<name>A0A7C9HN27_9GAMM</name>
<dbReference type="SUPFAM" id="SSF50475">
    <property type="entry name" value="FMN-binding split barrel"/>
    <property type="match status" value="1"/>
</dbReference>
<proteinExistence type="predicted"/>
<sequence length="214" mass="23553">MYLPRAFASNDPAALDALVAADPFVTLITFVDGAPCVSHLPVLLERDGDRLALRGHWAKPNPQSSHTGPALAIVHGPHAYVSPSWYPDKVAETRVPTWNYVVAHLHGTLERLTDTDDLAAIVADLSAHFEAQVGEDWRYVDDDTHRSQLRGIVGFRLHVERVEMKLKLNQNHPDANREAVIAQLGAQDTDDARGVAQWMHEALVASRAGDRHGS</sequence>
<dbReference type="RefSeq" id="WP_156642456.1">
    <property type="nucleotide sequence ID" value="NZ_WOXT01000003.1"/>
</dbReference>
<dbReference type="InterPro" id="IPR007396">
    <property type="entry name" value="TR_PAI2-type"/>
</dbReference>
<evidence type="ECO:0000313" key="1">
    <source>
        <dbReference type="EMBL" id="MUV14955.1"/>
    </source>
</evidence>
<keyword evidence="2" id="KW-1185">Reference proteome</keyword>
<accession>A0A7C9HN27</accession>
<dbReference type="PANTHER" id="PTHR35802:SF1">
    <property type="entry name" value="PROTEASE SYNTHASE AND SPORULATION PROTEIN PAI 2"/>
    <property type="match status" value="1"/>
</dbReference>
<dbReference type="Proteomes" id="UP000479692">
    <property type="component" value="Unassembled WGS sequence"/>
</dbReference>
<dbReference type="PANTHER" id="PTHR35802">
    <property type="entry name" value="PROTEASE SYNTHASE AND SPORULATION PROTEIN PAI 2"/>
    <property type="match status" value="1"/>
</dbReference>
<protein>
    <submittedName>
        <fullName evidence="1">FMN-binding negative transcriptional regulator</fullName>
    </submittedName>
</protein>
<dbReference type="AlphaFoldDB" id="A0A7C9HN27"/>
<gene>
    <name evidence="1" type="ORF">GN331_12145</name>
</gene>
<dbReference type="Gene3D" id="2.30.110.10">
    <property type="entry name" value="Electron Transport, Fmn-binding Protein, Chain A"/>
    <property type="match status" value="1"/>
</dbReference>
<dbReference type="EMBL" id="WOXT01000003">
    <property type="protein sequence ID" value="MUV14955.1"/>
    <property type="molecule type" value="Genomic_DNA"/>
</dbReference>
<evidence type="ECO:0000313" key="2">
    <source>
        <dbReference type="Proteomes" id="UP000479692"/>
    </source>
</evidence>
<comment type="caution">
    <text evidence="1">The sequence shown here is derived from an EMBL/GenBank/DDBJ whole genome shotgun (WGS) entry which is preliminary data.</text>
</comment>
<dbReference type="InterPro" id="IPR012349">
    <property type="entry name" value="Split_barrel_FMN-bd"/>
</dbReference>
<dbReference type="Pfam" id="PF04299">
    <property type="entry name" value="FMN_bind_2"/>
    <property type="match status" value="1"/>
</dbReference>
<organism evidence="1 2">
    <name type="scientific">Noviluteimonas gilva</name>
    <dbReference type="NCBI Taxonomy" id="2682097"/>
    <lineage>
        <taxon>Bacteria</taxon>
        <taxon>Pseudomonadati</taxon>
        <taxon>Pseudomonadota</taxon>
        <taxon>Gammaproteobacteria</taxon>
        <taxon>Lysobacterales</taxon>
        <taxon>Lysobacteraceae</taxon>
        <taxon>Noviluteimonas</taxon>
    </lineage>
</organism>
<reference evidence="1 2" key="1">
    <citation type="submission" date="2019-12" db="EMBL/GenBank/DDBJ databases">
        <authorList>
            <person name="Xu J."/>
        </authorList>
    </citation>
    <scope>NUCLEOTIDE SEQUENCE [LARGE SCALE GENOMIC DNA]</scope>
    <source>
        <strain evidence="1 2">HX-5-24</strain>
    </source>
</reference>